<dbReference type="FunFam" id="3.40.605.10:FF:000007">
    <property type="entry name" value="NAD/NADP-dependent betaine aldehyde dehydrogenase"/>
    <property type="match status" value="1"/>
</dbReference>
<dbReference type="Proteomes" id="UP000182915">
    <property type="component" value="Chromosome I"/>
</dbReference>
<protein>
    <recommendedName>
        <fullName evidence="3">aldehyde dehydrogenase (NAD(+))</fullName>
        <ecNumber evidence="3">1.2.1.3</ecNumber>
    </recommendedName>
</protein>
<dbReference type="PANTHER" id="PTHR42804:SF1">
    <property type="entry name" value="ALDEHYDE DEHYDROGENASE-RELATED"/>
    <property type="match status" value="1"/>
</dbReference>
<dbReference type="InterPro" id="IPR016161">
    <property type="entry name" value="Ald_DH/histidinol_DH"/>
</dbReference>
<evidence type="ECO:0000256" key="6">
    <source>
        <dbReference type="RuleBase" id="RU003345"/>
    </source>
</evidence>
<gene>
    <name evidence="8" type="ORF">SAMN04489835_3259</name>
</gene>
<evidence type="ECO:0000256" key="4">
    <source>
        <dbReference type="ARBA" id="ARBA00049194"/>
    </source>
</evidence>
<evidence type="ECO:0000256" key="2">
    <source>
        <dbReference type="ARBA" id="ARBA00023002"/>
    </source>
</evidence>
<evidence type="ECO:0000256" key="5">
    <source>
        <dbReference type="PROSITE-ProRule" id="PRU10007"/>
    </source>
</evidence>
<dbReference type="PANTHER" id="PTHR42804">
    <property type="entry name" value="ALDEHYDE DEHYDROGENASE"/>
    <property type="match status" value="1"/>
</dbReference>
<sequence length="499" mass="51899">MPKGAEQVRRDELFIGGQWSAPSTDQRIEVISPHTEEPVARVAAAAPADVDRAVAAARTAFDSGPWPRLSPAERVAAVRRIAALYAERRGEMADLITAEIGAPISFAQRAQVGLPAMMMTAFCDLAETYPWEETRPGKYGADLHIRREPVGVVAAIVPWNMPQFLIATKLIPALLAGCAVVLKPAPESPLDALLLAEMLTDAELPPGVVSVLPGDGSLGEYLVRHPGVDKVSFTGSTAAGKAVAAACAADLRRVSLELGGKSAAIVLDDADPAAVAAGVRSASLSNSGQICNALTRILIPAGRTDFVDALAAEMSSLVVGDPTDAATQVGPLVARRQQQRVRGYIEAGVAEGARPVVGGTDMPDGIDRGWFVRPTLFADATNTMTIAREEIFGPVLTVIPYADEHEAVAIANDSDYGLAGSVWTADTGRGLGIAAQIRTGTFGVNQGYTMDPFAPFGGVKASGYGRELGHEGIAGYTELKSISVAAETNPAATTAGKGA</sequence>
<proteinExistence type="inferred from homology"/>
<evidence type="ECO:0000313" key="9">
    <source>
        <dbReference type="Proteomes" id="UP000182915"/>
    </source>
</evidence>
<dbReference type="InterPro" id="IPR016160">
    <property type="entry name" value="Ald_DH_CS_CYS"/>
</dbReference>
<evidence type="ECO:0000256" key="1">
    <source>
        <dbReference type="ARBA" id="ARBA00009986"/>
    </source>
</evidence>
<dbReference type="PROSITE" id="PS00687">
    <property type="entry name" value="ALDEHYDE_DEHYDR_GLU"/>
    <property type="match status" value="1"/>
</dbReference>
<dbReference type="InterPro" id="IPR016163">
    <property type="entry name" value="Ald_DH_C"/>
</dbReference>
<keyword evidence="2 6" id="KW-0560">Oxidoreductase</keyword>
<feature type="domain" description="Aldehyde dehydrogenase" evidence="7">
    <location>
        <begin position="21"/>
        <end position="482"/>
    </location>
</feature>
<name>A0A1H6KAA4_MYCRU</name>
<comment type="similarity">
    <text evidence="1 6">Belongs to the aldehyde dehydrogenase family.</text>
</comment>
<dbReference type="Pfam" id="PF00171">
    <property type="entry name" value="Aldedh"/>
    <property type="match status" value="1"/>
</dbReference>
<evidence type="ECO:0000259" key="7">
    <source>
        <dbReference type="Pfam" id="PF00171"/>
    </source>
</evidence>
<dbReference type="InterPro" id="IPR016162">
    <property type="entry name" value="Ald_DH_N"/>
</dbReference>
<keyword evidence="9" id="KW-1185">Reference proteome</keyword>
<dbReference type="AlphaFoldDB" id="A0A1H6KAA4"/>
<dbReference type="SUPFAM" id="SSF53720">
    <property type="entry name" value="ALDH-like"/>
    <property type="match status" value="1"/>
</dbReference>
<reference evidence="9" key="1">
    <citation type="submission" date="2016-10" db="EMBL/GenBank/DDBJ databases">
        <authorList>
            <person name="Varghese N."/>
            <person name="Submissions S."/>
        </authorList>
    </citation>
    <scope>NUCLEOTIDE SEQUENCE [LARGE SCALE GENOMIC DNA]</scope>
    <source>
        <strain evidence="9">DSM 45405</strain>
    </source>
</reference>
<dbReference type="PROSITE" id="PS00070">
    <property type="entry name" value="ALDEHYDE_DEHYDR_CYS"/>
    <property type="match status" value="1"/>
</dbReference>
<comment type="catalytic activity">
    <reaction evidence="4">
        <text>an aldehyde + NAD(+) + H2O = a carboxylate + NADH + 2 H(+)</text>
        <dbReference type="Rhea" id="RHEA:16185"/>
        <dbReference type="ChEBI" id="CHEBI:15377"/>
        <dbReference type="ChEBI" id="CHEBI:15378"/>
        <dbReference type="ChEBI" id="CHEBI:17478"/>
        <dbReference type="ChEBI" id="CHEBI:29067"/>
        <dbReference type="ChEBI" id="CHEBI:57540"/>
        <dbReference type="ChEBI" id="CHEBI:57945"/>
        <dbReference type="EC" id="1.2.1.3"/>
    </reaction>
</comment>
<dbReference type="CDD" id="cd07139">
    <property type="entry name" value="ALDH_AldA-Rv0768"/>
    <property type="match status" value="1"/>
</dbReference>
<dbReference type="EC" id="1.2.1.3" evidence="3"/>
<dbReference type="GO" id="GO:0004029">
    <property type="term" value="F:aldehyde dehydrogenase (NAD+) activity"/>
    <property type="evidence" value="ECO:0007669"/>
    <property type="project" value="UniProtKB-EC"/>
</dbReference>
<dbReference type="Gene3D" id="3.40.309.10">
    <property type="entry name" value="Aldehyde Dehydrogenase, Chain A, domain 2"/>
    <property type="match status" value="1"/>
</dbReference>
<feature type="active site" evidence="5">
    <location>
        <position position="257"/>
    </location>
</feature>
<organism evidence="8 9">
    <name type="scientific">Mycolicibacterium rutilum</name>
    <name type="common">Mycobacterium rutilum</name>
    <dbReference type="NCBI Taxonomy" id="370526"/>
    <lineage>
        <taxon>Bacteria</taxon>
        <taxon>Bacillati</taxon>
        <taxon>Actinomycetota</taxon>
        <taxon>Actinomycetes</taxon>
        <taxon>Mycobacteriales</taxon>
        <taxon>Mycobacteriaceae</taxon>
        <taxon>Mycolicibacterium</taxon>
    </lineage>
</organism>
<dbReference type="InterPro" id="IPR029510">
    <property type="entry name" value="Ald_DH_CS_GLU"/>
</dbReference>
<evidence type="ECO:0000313" key="8">
    <source>
        <dbReference type="EMBL" id="SEH71990.1"/>
    </source>
</evidence>
<dbReference type="STRING" id="370526.SAMN04489835_3259"/>
<evidence type="ECO:0000256" key="3">
    <source>
        <dbReference type="ARBA" id="ARBA00024226"/>
    </source>
</evidence>
<dbReference type="InterPro" id="IPR015590">
    <property type="entry name" value="Aldehyde_DH_dom"/>
</dbReference>
<dbReference type="Gene3D" id="3.40.605.10">
    <property type="entry name" value="Aldehyde Dehydrogenase, Chain A, domain 1"/>
    <property type="match status" value="1"/>
</dbReference>
<dbReference type="EMBL" id="LT629971">
    <property type="protein sequence ID" value="SEH71990.1"/>
    <property type="molecule type" value="Genomic_DNA"/>
</dbReference>
<accession>A0A1H6KAA4</accession>